<gene>
    <name evidence="1" type="ORF">SAMN05444695_101397</name>
</gene>
<protein>
    <submittedName>
        <fullName evidence="1">Uncharacterized protein</fullName>
    </submittedName>
</protein>
<dbReference type="EMBL" id="FNDN01000001">
    <property type="protein sequence ID" value="SDH19151.1"/>
    <property type="molecule type" value="Genomic_DNA"/>
</dbReference>
<dbReference type="OrthoDB" id="4470863at2"/>
<organism evidence="1 2">
    <name type="scientific">Rhodococcus triatomae</name>
    <dbReference type="NCBI Taxonomy" id="300028"/>
    <lineage>
        <taxon>Bacteria</taxon>
        <taxon>Bacillati</taxon>
        <taxon>Actinomycetota</taxon>
        <taxon>Actinomycetes</taxon>
        <taxon>Mycobacteriales</taxon>
        <taxon>Nocardiaceae</taxon>
        <taxon>Rhodococcus</taxon>
    </lineage>
</organism>
<proteinExistence type="predicted"/>
<dbReference type="AlphaFoldDB" id="A0A1G8AE33"/>
<name>A0A1G8AE33_9NOCA</name>
<evidence type="ECO:0000313" key="1">
    <source>
        <dbReference type="EMBL" id="SDH19151.1"/>
    </source>
</evidence>
<keyword evidence="2" id="KW-1185">Reference proteome</keyword>
<sequence length="78" mass="8478">MKLRIHQLSTSPPYRDLPDDLTGYAITLDISHCDADQLAVLDAIVIELRRRGAARVVVTGAGREMTGSHRGHLGTRAA</sequence>
<accession>A0A1G8AE33</accession>
<reference evidence="1 2" key="1">
    <citation type="submission" date="2016-10" db="EMBL/GenBank/DDBJ databases">
        <authorList>
            <person name="de Groot N.N."/>
        </authorList>
    </citation>
    <scope>NUCLEOTIDE SEQUENCE [LARGE SCALE GENOMIC DNA]</scope>
    <source>
        <strain evidence="1 2">DSM 44892</strain>
    </source>
</reference>
<dbReference type="RefSeq" id="WP_072735969.1">
    <property type="nucleotide sequence ID" value="NZ_CP048813.1"/>
</dbReference>
<evidence type="ECO:0000313" key="2">
    <source>
        <dbReference type="Proteomes" id="UP000183263"/>
    </source>
</evidence>
<dbReference type="Proteomes" id="UP000183263">
    <property type="component" value="Unassembled WGS sequence"/>
</dbReference>